<name>W3WKP8_PESFW</name>
<dbReference type="Proteomes" id="UP000030651">
    <property type="component" value="Unassembled WGS sequence"/>
</dbReference>
<dbReference type="KEGG" id="pfy:PFICI_15001"/>
<dbReference type="SUPFAM" id="SSF48403">
    <property type="entry name" value="Ankyrin repeat"/>
    <property type="match status" value="1"/>
</dbReference>
<keyword evidence="2" id="KW-1185">Reference proteome</keyword>
<gene>
    <name evidence="1" type="ORF">PFICI_15001</name>
</gene>
<dbReference type="AlphaFoldDB" id="W3WKP8"/>
<evidence type="ECO:0000313" key="1">
    <source>
        <dbReference type="EMBL" id="ETS73396.1"/>
    </source>
</evidence>
<dbReference type="GeneID" id="19280014"/>
<evidence type="ECO:0000313" key="2">
    <source>
        <dbReference type="Proteomes" id="UP000030651"/>
    </source>
</evidence>
<dbReference type="HOGENOM" id="CLU_2073983_0_0_1"/>
<accession>W3WKP8</accession>
<dbReference type="InParanoid" id="W3WKP8"/>
<dbReference type="InterPro" id="IPR036770">
    <property type="entry name" value="Ankyrin_rpt-contain_sf"/>
</dbReference>
<proteinExistence type="predicted"/>
<sequence length="118" mass="13296">MEVVRVLVEHGHSNVNAQSRAGENEFDRDVAPHLYLSEDEISRVAGRNTALHEVAKGCHWWQVGQALPYLLSMGADKQKGNEEGASPLDLSLAWRKRYIDFSVPETFAHEARALLRED</sequence>
<dbReference type="OrthoDB" id="21416at2759"/>
<dbReference type="RefSeq" id="XP_007841773.1">
    <property type="nucleotide sequence ID" value="XM_007843582.1"/>
</dbReference>
<protein>
    <submittedName>
        <fullName evidence="1">Uncharacterized protein</fullName>
    </submittedName>
</protein>
<reference evidence="2" key="1">
    <citation type="journal article" date="2015" name="BMC Genomics">
        <title>Genomic and transcriptomic analysis of the endophytic fungus Pestalotiopsis fici reveals its lifestyle and high potential for synthesis of natural products.</title>
        <authorList>
            <person name="Wang X."/>
            <person name="Zhang X."/>
            <person name="Liu L."/>
            <person name="Xiang M."/>
            <person name="Wang W."/>
            <person name="Sun X."/>
            <person name="Che Y."/>
            <person name="Guo L."/>
            <person name="Liu G."/>
            <person name="Guo L."/>
            <person name="Wang C."/>
            <person name="Yin W.B."/>
            <person name="Stadler M."/>
            <person name="Zhang X."/>
            <person name="Liu X."/>
        </authorList>
    </citation>
    <scope>NUCLEOTIDE SEQUENCE [LARGE SCALE GENOMIC DNA]</scope>
    <source>
        <strain evidence="2">W106-1 / CGMCC3.15140</strain>
    </source>
</reference>
<dbReference type="Gene3D" id="1.25.40.20">
    <property type="entry name" value="Ankyrin repeat-containing domain"/>
    <property type="match status" value="1"/>
</dbReference>
<organism evidence="1 2">
    <name type="scientific">Pestalotiopsis fici (strain W106-1 / CGMCC3.15140)</name>
    <dbReference type="NCBI Taxonomy" id="1229662"/>
    <lineage>
        <taxon>Eukaryota</taxon>
        <taxon>Fungi</taxon>
        <taxon>Dikarya</taxon>
        <taxon>Ascomycota</taxon>
        <taxon>Pezizomycotina</taxon>
        <taxon>Sordariomycetes</taxon>
        <taxon>Xylariomycetidae</taxon>
        <taxon>Amphisphaeriales</taxon>
        <taxon>Sporocadaceae</taxon>
        <taxon>Pestalotiopsis</taxon>
    </lineage>
</organism>
<dbReference type="EMBL" id="KI912122">
    <property type="protein sequence ID" value="ETS73396.1"/>
    <property type="molecule type" value="Genomic_DNA"/>
</dbReference>